<evidence type="ECO:0000313" key="1">
    <source>
        <dbReference type="EMBL" id="MBA1274388.1"/>
    </source>
</evidence>
<gene>
    <name evidence="1" type="ORF">G7026_13575</name>
</gene>
<comment type="caution">
    <text evidence="1">The sequence shown here is derived from an EMBL/GenBank/DDBJ whole genome shotgun (WGS) entry which is preliminary data.</text>
</comment>
<dbReference type="InterPro" id="IPR021730">
    <property type="entry name" value="YdbH"/>
</dbReference>
<dbReference type="EMBL" id="JAAMRF010000006">
    <property type="protein sequence ID" value="MBA1274388.1"/>
    <property type="molecule type" value="Genomic_DNA"/>
</dbReference>
<protein>
    <submittedName>
        <fullName evidence="1">Dicarboxylate transport</fullName>
    </submittedName>
</protein>
<proteinExistence type="predicted"/>
<dbReference type="Proteomes" id="UP000786387">
    <property type="component" value="Unassembled WGS sequence"/>
</dbReference>
<keyword evidence="2" id="KW-1185">Reference proteome</keyword>
<evidence type="ECO:0000313" key="2">
    <source>
        <dbReference type="Proteomes" id="UP000786387"/>
    </source>
</evidence>
<accession>A0ABR5Z2G8</accession>
<sequence length="864" mass="93685">MTRRRRILVSLLGLLIVLTLAAGWFGWSQWQLFKQRNGIEQLDWRGLSPSLSGLRLDELDVRQHGENGALLKVHLQGIDLRIDRWRSPLPIRSLVVSELSLAWQPGIKDEPTANASLMLPDRDQLRSIAAWLPERGRIDSLTVTLPCAEQQPCSEAGALNWHRQDTQLVADLSLERDAHRIALAAQMSEQPDGYGLDLQLALNEQPRLNATNRLAWLDEDLRWSGTLAMSELPETAWLLPWLERWTASAAIDLPATPGEMRLGAGWALHARSQGELPTEGSAWGGDLSFAATLPSAWPLVGIGQVQGRLELAASGVDGQWAPTSLSADLNLAPEASLLEALPPELRSDRLRLTAEPLSAEVADDRLPVAVRLIAGGPLAGELEAQLRFSARAPYRTDISQGRLRLKAQALTLPPTTLTSLTADLRLSGQASSEQLTLTLNKASTLAAQRVRIAADSPVSLSGVLADLSGLAIQARLAPEGIVQAQAKGPARLQVKELQQAQLRTQGWRWQANLDADQTRLLLDGPLSNDSDLVLVTNLRKPWSGPLTLKARLQDLFFRASNPLASTFNDWPALLELNSGRLQGDLSLTVPPDAAPLQANARLTAGGLAGIYDRTELTGLDARLELALAANRLRLDMAQLQLEQANPGIAFGPLQAQGRYEASLDALSAGTLSWQQAQSRVLGGTVSIEPGSLDLSAAQQKVAVAIEGLQLSQLFIAYPAEGLQGSGLVDGGFEVHRSGEGLRIEGGKLAAREPGGVLQFRSPQIQALGRSNPAMGLVTEALDDFHYSVLDSDVRYDERGKLQLGLRLQGRNPALEGGRPINFNINLEEDIPALLTSLQLSDRVSETIQQRVQERLQRDNAPTTP</sequence>
<dbReference type="Pfam" id="PF11739">
    <property type="entry name" value="YdbH-like"/>
    <property type="match status" value="1"/>
</dbReference>
<name>A0ABR5Z2G8_9GAMM</name>
<organism evidence="1 2">
    <name type="scientific">Stutzerimonas azotifigens</name>
    <dbReference type="NCBI Taxonomy" id="291995"/>
    <lineage>
        <taxon>Bacteria</taxon>
        <taxon>Pseudomonadati</taxon>
        <taxon>Pseudomonadota</taxon>
        <taxon>Gammaproteobacteria</taxon>
        <taxon>Pseudomonadales</taxon>
        <taxon>Pseudomonadaceae</taxon>
        <taxon>Stutzerimonas</taxon>
    </lineage>
</organism>
<dbReference type="RefSeq" id="WP_181071436.1">
    <property type="nucleotide sequence ID" value="NZ_JAAMRF010000006.1"/>
</dbReference>
<reference evidence="1 2" key="1">
    <citation type="submission" date="2020-02" db="EMBL/GenBank/DDBJ databases">
        <title>Synteny-based analysis reveals conserved mechanism for high triclosan tolerance in Pseudomonas, as well as instances of horizontal transfer.</title>
        <authorList>
            <person name="Mcfarland A.G."/>
            <person name="Bertucci H.K."/>
            <person name="Litmann E."/>
            <person name="Shen J."/>
            <person name="Huttenhower C."/>
            <person name="Hartmann E.M."/>
        </authorList>
    </citation>
    <scope>NUCLEOTIDE SEQUENCE [LARGE SCALE GENOMIC DNA]</scope>
    <source>
        <strain evidence="1 2">115A1</strain>
    </source>
</reference>